<comment type="caution">
    <text evidence="6">The sequence shown here is derived from an EMBL/GenBank/DDBJ whole genome shotgun (WGS) entry which is preliminary data.</text>
</comment>
<feature type="repeat" description="WD" evidence="5">
    <location>
        <begin position="207"/>
        <end position="242"/>
    </location>
</feature>
<evidence type="ECO:0000256" key="1">
    <source>
        <dbReference type="ARBA" id="ARBA00022574"/>
    </source>
</evidence>
<dbReference type="AlphaFoldDB" id="A0AAN8RDF9"/>
<dbReference type="GO" id="GO:0000109">
    <property type="term" value="C:nucleotide-excision repair complex"/>
    <property type="evidence" value="ECO:0007669"/>
    <property type="project" value="TreeGrafter"/>
</dbReference>
<feature type="repeat" description="WD" evidence="5">
    <location>
        <begin position="265"/>
        <end position="306"/>
    </location>
</feature>
<dbReference type="PROSITE" id="PS50294">
    <property type="entry name" value="WD_REPEATS_REGION"/>
    <property type="match status" value="3"/>
</dbReference>
<dbReference type="PANTHER" id="PTHR46202:SF1">
    <property type="entry name" value="DNA EXCISION REPAIR PROTEIN ERCC-8"/>
    <property type="match status" value="1"/>
</dbReference>
<keyword evidence="4" id="KW-0234">DNA repair</keyword>
<dbReference type="EMBL" id="JAVHNR010000008">
    <property type="protein sequence ID" value="KAK6334631.1"/>
    <property type="molecule type" value="Genomic_DNA"/>
</dbReference>
<keyword evidence="7" id="KW-1185">Reference proteome</keyword>
<keyword evidence="2" id="KW-0677">Repeat</keyword>
<organism evidence="6 7">
    <name type="scientific">Orbilia javanica</name>
    <dbReference type="NCBI Taxonomy" id="47235"/>
    <lineage>
        <taxon>Eukaryota</taxon>
        <taxon>Fungi</taxon>
        <taxon>Dikarya</taxon>
        <taxon>Ascomycota</taxon>
        <taxon>Pezizomycotina</taxon>
        <taxon>Orbiliomycetes</taxon>
        <taxon>Orbiliales</taxon>
        <taxon>Orbiliaceae</taxon>
        <taxon>Orbilia</taxon>
    </lineage>
</organism>
<dbReference type="Pfam" id="PF00400">
    <property type="entry name" value="WD40"/>
    <property type="match status" value="3"/>
</dbReference>
<protein>
    <submittedName>
        <fullName evidence="6">Uncharacterized protein</fullName>
    </submittedName>
</protein>
<dbReference type="PANTHER" id="PTHR46202">
    <property type="entry name" value="DNA EXCISION REPAIR PROTEIN ERCC-8"/>
    <property type="match status" value="1"/>
</dbReference>
<keyword evidence="1 5" id="KW-0853">WD repeat</keyword>
<dbReference type="PROSITE" id="PS50082">
    <property type="entry name" value="WD_REPEATS_2"/>
    <property type="match status" value="3"/>
</dbReference>
<dbReference type="GO" id="GO:0006283">
    <property type="term" value="P:transcription-coupled nucleotide-excision repair"/>
    <property type="evidence" value="ECO:0007669"/>
    <property type="project" value="InterPro"/>
</dbReference>
<dbReference type="InterPro" id="IPR019775">
    <property type="entry name" value="WD40_repeat_CS"/>
</dbReference>
<keyword evidence="3" id="KW-0227">DNA damage</keyword>
<evidence type="ECO:0000256" key="4">
    <source>
        <dbReference type="ARBA" id="ARBA00023204"/>
    </source>
</evidence>
<dbReference type="GO" id="GO:0043161">
    <property type="term" value="P:proteasome-mediated ubiquitin-dependent protein catabolic process"/>
    <property type="evidence" value="ECO:0007669"/>
    <property type="project" value="TreeGrafter"/>
</dbReference>
<evidence type="ECO:0000256" key="3">
    <source>
        <dbReference type="ARBA" id="ARBA00022763"/>
    </source>
</evidence>
<dbReference type="InterPro" id="IPR020472">
    <property type="entry name" value="WD40_PAC1"/>
</dbReference>
<dbReference type="GO" id="GO:0000209">
    <property type="term" value="P:protein polyubiquitination"/>
    <property type="evidence" value="ECO:0007669"/>
    <property type="project" value="TreeGrafter"/>
</dbReference>
<sequence length="454" mass="49507">MNISALIFHRSLGLPTTPSTDLPRTYASFLYHDIDYDSSTRFTSSSKTGGTSTAVKGHHKGVNCLGTDENDGRWMVSGGADGSILVWDLEQGNHGHDRDHGHDHQTEILKASTMVLEKDRPNHGISSIRFNPHNSSLFSTTSYSSTLSLFSLTPTNPLHVQTYPLDSHLYTHSTSPSSTLTALIAVSGSSPHIRLIDPRTSSASQTLFGHVSSVLSLSWSPIYSSILASGGQDGSVRIWDIRFGTTCIGTLDTAGLPRPANRAAGKAHSGGVNGLLWTSDGRRLISAGMDGKIRVWNASDGRNTNVVFPPVIKNKYQAGFSMVITEGNPPSHQENNSAGELLWIGNEDQVVAFDLDNGKMLKRVGIPKGEIRDIGIGRITGLVGRQGGGHGEFYTSHALRDGKRVLGEGREGIVRWRAKWLWKEEEEEEVEQTEKQKKLQDIFEKATRGPVRFA</sequence>
<evidence type="ECO:0000313" key="6">
    <source>
        <dbReference type="EMBL" id="KAK6334631.1"/>
    </source>
</evidence>
<gene>
    <name evidence="6" type="ORF">TWF718_010087</name>
</gene>
<dbReference type="PROSITE" id="PS00678">
    <property type="entry name" value="WD_REPEATS_1"/>
    <property type="match status" value="3"/>
</dbReference>
<dbReference type="InterPro" id="IPR042238">
    <property type="entry name" value="Rad28/ERCC8/Ckn1/ATCSA-1"/>
</dbReference>
<proteinExistence type="predicted"/>
<evidence type="ECO:0000313" key="7">
    <source>
        <dbReference type="Proteomes" id="UP001313282"/>
    </source>
</evidence>
<name>A0AAN8RDF9_9PEZI</name>
<dbReference type="Gene3D" id="2.130.10.10">
    <property type="entry name" value="YVTN repeat-like/Quinoprotein amine dehydrogenase"/>
    <property type="match status" value="1"/>
</dbReference>
<dbReference type="InterPro" id="IPR036322">
    <property type="entry name" value="WD40_repeat_dom_sf"/>
</dbReference>
<dbReference type="InterPro" id="IPR015943">
    <property type="entry name" value="WD40/YVTN_repeat-like_dom_sf"/>
</dbReference>
<evidence type="ECO:0000256" key="5">
    <source>
        <dbReference type="PROSITE-ProRule" id="PRU00221"/>
    </source>
</evidence>
<dbReference type="GO" id="GO:0031464">
    <property type="term" value="C:Cul4A-RING E3 ubiquitin ligase complex"/>
    <property type="evidence" value="ECO:0007669"/>
    <property type="project" value="TreeGrafter"/>
</dbReference>
<evidence type="ECO:0000256" key="2">
    <source>
        <dbReference type="ARBA" id="ARBA00022737"/>
    </source>
</evidence>
<dbReference type="SUPFAM" id="SSF50978">
    <property type="entry name" value="WD40 repeat-like"/>
    <property type="match status" value="1"/>
</dbReference>
<reference evidence="6 7" key="1">
    <citation type="submission" date="2019-10" db="EMBL/GenBank/DDBJ databases">
        <authorList>
            <person name="Palmer J.M."/>
        </authorList>
    </citation>
    <scope>NUCLEOTIDE SEQUENCE [LARGE SCALE GENOMIC DNA]</scope>
    <source>
        <strain evidence="6 7">TWF718</strain>
    </source>
</reference>
<feature type="repeat" description="WD" evidence="5">
    <location>
        <begin position="55"/>
        <end position="97"/>
    </location>
</feature>
<dbReference type="SMART" id="SM00320">
    <property type="entry name" value="WD40"/>
    <property type="match status" value="4"/>
</dbReference>
<dbReference type="InterPro" id="IPR001680">
    <property type="entry name" value="WD40_rpt"/>
</dbReference>
<dbReference type="Proteomes" id="UP001313282">
    <property type="component" value="Unassembled WGS sequence"/>
</dbReference>
<dbReference type="PRINTS" id="PR00320">
    <property type="entry name" value="GPROTEINBRPT"/>
</dbReference>
<accession>A0AAN8RDF9</accession>